<evidence type="ECO:0000313" key="9">
    <source>
        <dbReference type="EMBL" id="GGF39739.1"/>
    </source>
</evidence>
<keyword evidence="6 7" id="KW-0472">Membrane</keyword>
<feature type="transmembrane region" description="Helical" evidence="7">
    <location>
        <begin position="95"/>
        <end position="115"/>
    </location>
</feature>
<feature type="transmembrane region" description="Helical" evidence="7">
    <location>
        <begin position="386"/>
        <end position="405"/>
    </location>
</feature>
<dbReference type="InterPro" id="IPR004638">
    <property type="entry name" value="EmrB-like"/>
</dbReference>
<dbReference type="Pfam" id="PF07690">
    <property type="entry name" value="MFS_1"/>
    <property type="match status" value="1"/>
</dbReference>
<dbReference type="EMBL" id="BMCS01000003">
    <property type="protein sequence ID" value="GGF39739.1"/>
    <property type="molecule type" value="Genomic_DNA"/>
</dbReference>
<feature type="transmembrane region" description="Helical" evidence="7">
    <location>
        <begin position="417"/>
        <end position="440"/>
    </location>
</feature>
<feature type="transmembrane region" description="Helical" evidence="7">
    <location>
        <begin position="127"/>
        <end position="146"/>
    </location>
</feature>
<keyword evidence="2" id="KW-0813">Transport</keyword>
<feature type="transmembrane region" description="Helical" evidence="7">
    <location>
        <begin position="277"/>
        <end position="298"/>
    </location>
</feature>
<evidence type="ECO:0000256" key="7">
    <source>
        <dbReference type="SAM" id="Phobius"/>
    </source>
</evidence>
<feature type="transmembrane region" description="Helical" evidence="7">
    <location>
        <begin position="152"/>
        <end position="173"/>
    </location>
</feature>
<dbReference type="PANTHER" id="PTHR42718:SF39">
    <property type="entry name" value="ACTINORHODIN TRANSPORTER-RELATED"/>
    <property type="match status" value="1"/>
</dbReference>
<feature type="transmembrane region" description="Helical" evidence="7">
    <location>
        <begin position="571"/>
        <end position="594"/>
    </location>
</feature>
<dbReference type="InterPro" id="IPR036259">
    <property type="entry name" value="MFS_trans_sf"/>
</dbReference>
<organism evidence="9 10">
    <name type="scientific">Williamsia phyllosphaerae</name>
    <dbReference type="NCBI Taxonomy" id="885042"/>
    <lineage>
        <taxon>Bacteria</taxon>
        <taxon>Bacillati</taxon>
        <taxon>Actinomycetota</taxon>
        <taxon>Actinomycetes</taxon>
        <taxon>Mycobacteriales</taxon>
        <taxon>Nocardiaceae</taxon>
        <taxon>Williamsia</taxon>
    </lineage>
</organism>
<dbReference type="InterPro" id="IPR011701">
    <property type="entry name" value="MFS"/>
</dbReference>
<dbReference type="Gene3D" id="1.20.1720.10">
    <property type="entry name" value="Multidrug resistance protein D"/>
    <property type="match status" value="2"/>
</dbReference>
<evidence type="ECO:0000256" key="2">
    <source>
        <dbReference type="ARBA" id="ARBA00022448"/>
    </source>
</evidence>
<proteinExistence type="predicted"/>
<dbReference type="NCBIfam" id="TIGR00711">
    <property type="entry name" value="efflux_EmrB"/>
    <property type="match status" value="1"/>
</dbReference>
<comment type="caution">
    <text evidence="9">The sequence shown here is derived from an EMBL/GenBank/DDBJ whole genome shotgun (WGS) entry which is preliminary data.</text>
</comment>
<dbReference type="RefSeq" id="WP_229705343.1">
    <property type="nucleotide sequence ID" value="NZ_BMCS01000003.1"/>
</dbReference>
<feature type="domain" description="Major facilitator superfamily (MFS) profile" evidence="8">
    <location>
        <begin position="61"/>
        <end position="516"/>
    </location>
</feature>
<protein>
    <recommendedName>
        <fullName evidence="8">Major facilitator superfamily (MFS) profile domain-containing protein</fullName>
    </recommendedName>
</protein>
<feature type="transmembrane region" description="Helical" evidence="7">
    <location>
        <begin position="360"/>
        <end position="379"/>
    </location>
</feature>
<reference evidence="10" key="1">
    <citation type="journal article" date="2019" name="Int. J. Syst. Evol. Microbiol.">
        <title>The Global Catalogue of Microorganisms (GCM) 10K type strain sequencing project: providing services to taxonomists for standard genome sequencing and annotation.</title>
        <authorList>
            <consortium name="The Broad Institute Genomics Platform"/>
            <consortium name="The Broad Institute Genome Sequencing Center for Infectious Disease"/>
            <person name="Wu L."/>
            <person name="Ma J."/>
        </authorList>
    </citation>
    <scope>NUCLEOTIDE SEQUENCE [LARGE SCALE GENOMIC DNA]</scope>
    <source>
        <strain evidence="10">CCM 7855</strain>
    </source>
</reference>
<feature type="transmembrane region" description="Helical" evidence="7">
    <location>
        <begin position="319"/>
        <end position="340"/>
    </location>
</feature>
<keyword evidence="4 7" id="KW-0812">Transmembrane</keyword>
<evidence type="ECO:0000313" key="10">
    <source>
        <dbReference type="Proteomes" id="UP000632454"/>
    </source>
</evidence>
<dbReference type="SUPFAM" id="SSF103473">
    <property type="entry name" value="MFS general substrate transporter"/>
    <property type="match status" value="1"/>
</dbReference>
<dbReference type="CDD" id="cd17321">
    <property type="entry name" value="MFS_MMR_MDR_like"/>
    <property type="match status" value="1"/>
</dbReference>
<keyword evidence="10" id="KW-1185">Reference proteome</keyword>
<dbReference type="InterPro" id="IPR020846">
    <property type="entry name" value="MFS_dom"/>
</dbReference>
<comment type="subcellular location">
    <subcellularLocation>
        <location evidence="1">Cell membrane</location>
        <topology evidence="1">Multi-pass membrane protein</topology>
    </subcellularLocation>
</comment>
<evidence type="ECO:0000256" key="5">
    <source>
        <dbReference type="ARBA" id="ARBA00022989"/>
    </source>
</evidence>
<dbReference type="Proteomes" id="UP000632454">
    <property type="component" value="Unassembled WGS sequence"/>
</dbReference>
<evidence type="ECO:0000259" key="8">
    <source>
        <dbReference type="PROSITE" id="PS50850"/>
    </source>
</evidence>
<dbReference type="PRINTS" id="PR01036">
    <property type="entry name" value="TCRTETB"/>
</dbReference>
<feature type="transmembrane region" description="Helical" evidence="7">
    <location>
        <begin position="461"/>
        <end position="479"/>
    </location>
</feature>
<accession>A0ABQ1V7M0</accession>
<feature type="transmembrane region" description="Helical" evidence="7">
    <location>
        <begin position="252"/>
        <end position="271"/>
    </location>
</feature>
<name>A0ABQ1V7M0_9NOCA</name>
<evidence type="ECO:0000256" key="4">
    <source>
        <dbReference type="ARBA" id="ARBA00022692"/>
    </source>
</evidence>
<evidence type="ECO:0000256" key="1">
    <source>
        <dbReference type="ARBA" id="ARBA00004651"/>
    </source>
</evidence>
<dbReference type="PROSITE" id="PS50850">
    <property type="entry name" value="MFS"/>
    <property type="match status" value="1"/>
</dbReference>
<keyword evidence="5 7" id="KW-1133">Transmembrane helix</keyword>
<gene>
    <name evidence="9" type="ORF">GCM10007298_39320</name>
</gene>
<feature type="transmembrane region" description="Helical" evidence="7">
    <location>
        <begin position="185"/>
        <end position="208"/>
    </location>
</feature>
<keyword evidence="3" id="KW-1003">Cell membrane</keyword>
<feature type="transmembrane region" description="Helical" evidence="7">
    <location>
        <begin position="59"/>
        <end position="83"/>
    </location>
</feature>
<evidence type="ECO:0000256" key="6">
    <source>
        <dbReference type="ARBA" id="ARBA00023136"/>
    </source>
</evidence>
<evidence type="ECO:0000256" key="3">
    <source>
        <dbReference type="ARBA" id="ARBA00022475"/>
    </source>
</evidence>
<dbReference type="PANTHER" id="PTHR42718">
    <property type="entry name" value="MAJOR FACILITATOR SUPERFAMILY MULTIDRUG TRANSPORTER MFSC"/>
    <property type="match status" value="1"/>
</dbReference>
<feature type="transmembrane region" description="Helical" evidence="7">
    <location>
        <begin position="220"/>
        <end position="240"/>
    </location>
</feature>
<sequence length="630" mass="65463">MAGRHSTFSIDDTSPIRLPAFADGDTRPIDHRAIRALGALDGMSFADPPGTAEPSARSWLALSACLIAVFMQMVDTTIVNIALPSLSTDLGATSSNQLLVLTVYTLAFACTLMTASRLGELWGRRRVFLGALIGFTVTSVLCGTATGATELIVLRGLQGVSAACASAQTIAIISAMFPRSRHGAVFGLYGATAGIAAMLGPVLGGALISGDVLGLGWRTIFLVNLPLGVVACAMAFRYLPSIRSAEHEPLDVVGAILSSAGLFALIYPLAVGREQGWPTWLLGLLAVSIVLLVAFVIYERRLLRRGGNPLLRLDLFGNRAFAVGATLSLLFFGVFAAFFFAVSITTQFGLGYSALRTGLITLPFAVGAAIGSLTSPLLVNRIGARTLAVGMVFFAVSVGWVALLIDPSARTLDIASVLIPLAIGGMGTGLFVAPLQATILSGTSTATVGSASGSIPTVQQVGASIGLAVIGIFFFNQVADQSVPAVRDGGQVLTQRLTTTEVPGSVQQFVVDEFTRCAREQLASARPEVVPPGCAGTASAPSNGTDMRSTIARQAAPAIREAGRDVAAHSFLGAFVVIMWTIAGTALGLALLSLGLRKRPPEMVATSAEIPVVTDDDPRVSATGRHRLRS</sequence>